<dbReference type="GO" id="GO:0005737">
    <property type="term" value="C:cytoplasm"/>
    <property type="evidence" value="ECO:0007669"/>
    <property type="project" value="TreeGrafter"/>
</dbReference>
<feature type="domain" description="FAD dependent oxidoreductase" evidence="1">
    <location>
        <begin position="11"/>
        <end position="366"/>
    </location>
</feature>
<protein>
    <recommendedName>
        <fullName evidence="1">FAD dependent oxidoreductase domain-containing protein</fullName>
    </recommendedName>
</protein>
<dbReference type="SUPFAM" id="SSF54373">
    <property type="entry name" value="FAD-linked reductases, C-terminal domain"/>
    <property type="match status" value="1"/>
</dbReference>
<evidence type="ECO:0000259" key="1">
    <source>
        <dbReference type="Pfam" id="PF01266"/>
    </source>
</evidence>
<sequence>MQTILPAQAQVIIIGGGIIGCSAAYHLTQLGWTDVLLLERQQLTSGTTWHAAGLVPQLRATHNMTVLAKYTGELYRRLETETGQSTGFRQNGSLIVATTEARLTELKRSASMGRYFGIDVETLSPAEAGKLWPLLNTRDVVGGIYVPTDGQANPADTTQALAKGARMRGARIVEQVEVTAIHTRCGRVTGVSTTRGDVQAEYVVNCAGMWAHAVGRMCGVHVPLHAAEHFYIVTDEMAGISLELPTLRDPDGYTYYKPESGRLLVGAFEPVAKPWGMQGIPDDFCFGQLPEDWEHFEPVMEKALHRLPSLEHTGIQLFFNGPESFTPDDRYLLGEAPNLKNFFVAAGFNSVGIQSAGGAGMVLAEWIVNGLPPHGHL</sequence>
<dbReference type="Proteomes" id="UP000019140">
    <property type="component" value="Unassembled WGS sequence"/>
</dbReference>
<evidence type="ECO:0000313" key="3">
    <source>
        <dbReference type="Proteomes" id="UP000019140"/>
    </source>
</evidence>
<dbReference type="HOGENOM" id="CLU_007884_4_1_7"/>
<organism evidence="2 3">
    <name type="scientific">Candidatus Entotheonella gemina</name>
    <dbReference type="NCBI Taxonomy" id="1429439"/>
    <lineage>
        <taxon>Bacteria</taxon>
        <taxon>Pseudomonadati</taxon>
        <taxon>Nitrospinota/Tectimicrobiota group</taxon>
        <taxon>Candidatus Tectimicrobiota</taxon>
        <taxon>Candidatus Entotheonellia</taxon>
        <taxon>Candidatus Entotheonellales</taxon>
        <taxon>Candidatus Entotheonellaceae</taxon>
        <taxon>Candidatus Entotheonella</taxon>
    </lineage>
</organism>
<dbReference type="PANTHER" id="PTHR13847:SF193">
    <property type="entry name" value="PYRUVATE DEHYDROGENASE PHOSPHATASE REGULATORY SUBUNIT, MITOCHONDRIAL"/>
    <property type="match status" value="1"/>
</dbReference>
<name>W4M794_9BACT</name>
<dbReference type="InterPro" id="IPR006076">
    <property type="entry name" value="FAD-dep_OxRdtase"/>
</dbReference>
<dbReference type="InterPro" id="IPR036188">
    <property type="entry name" value="FAD/NAD-bd_sf"/>
</dbReference>
<keyword evidence="3" id="KW-1185">Reference proteome</keyword>
<evidence type="ECO:0000313" key="2">
    <source>
        <dbReference type="EMBL" id="ETX06080.1"/>
    </source>
</evidence>
<dbReference type="Pfam" id="PF01266">
    <property type="entry name" value="DAO"/>
    <property type="match status" value="1"/>
</dbReference>
<dbReference type="Gene3D" id="3.30.9.10">
    <property type="entry name" value="D-Amino Acid Oxidase, subunit A, domain 2"/>
    <property type="match status" value="1"/>
</dbReference>
<reference evidence="2 3" key="1">
    <citation type="journal article" date="2014" name="Nature">
        <title>An environmental bacterial taxon with a large and distinct metabolic repertoire.</title>
        <authorList>
            <person name="Wilson M.C."/>
            <person name="Mori T."/>
            <person name="Ruckert C."/>
            <person name="Uria A.R."/>
            <person name="Helf M.J."/>
            <person name="Takada K."/>
            <person name="Gernert C."/>
            <person name="Steffens U.A."/>
            <person name="Heycke N."/>
            <person name="Schmitt S."/>
            <person name="Rinke C."/>
            <person name="Helfrich E.J."/>
            <person name="Brachmann A.O."/>
            <person name="Gurgui C."/>
            <person name="Wakimoto T."/>
            <person name="Kracht M."/>
            <person name="Crusemann M."/>
            <person name="Hentschel U."/>
            <person name="Abe I."/>
            <person name="Matsunaga S."/>
            <person name="Kalinowski J."/>
            <person name="Takeyama H."/>
            <person name="Piel J."/>
        </authorList>
    </citation>
    <scope>NUCLEOTIDE SEQUENCE [LARGE SCALE GENOMIC DNA]</scope>
    <source>
        <strain evidence="3">TSY2</strain>
    </source>
</reference>
<comment type="caution">
    <text evidence="2">The sequence shown here is derived from an EMBL/GenBank/DDBJ whole genome shotgun (WGS) entry which is preliminary data.</text>
</comment>
<dbReference type="AlphaFoldDB" id="W4M794"/>
<dbReference type="EMBL" id="AZHX01000788">
    <property type="protein sequence ID" value="ETX06080.1"/>
    <property type="molecule type" value="Genomic_DNA"/>
</dbReference>
<dbReference type="Gene3D" id="3.50.50.60">
    <property type="entry name" value="FAD/NAD(P)-binding domain"/>
    <property type="match status" value="1"/>
</dbReference>
<dbReference type="PANTHER" id="PTHR13847">
    <property type="entry name" value="SARCOSINE DEHYDROGENASE-RELATED"/>
    <property type="match status" value="1"/>
</dbReference>
<proteinExistence type="predicted"/>
<gene>
    <name evidence="2" type="ORF">ETSY2_19245</name>
</gene>
<dbReference type="PATRIC" id="fig|1429439.4.peg.3263"/>
<dbReference type="SUPFAM" id="SSF51905">
    <property type="entry name" value="FAD/NAD(P)-binding domain"/>
    <property type="match status" value="1"/>
</dbReference>
<accession>W4M794</accession>